<dbReference type="EMBL" id="LGCK01000014">
    <property type="protein sequence ID" value="KPL70283.1"/>
    <property type="molecule type" value="Genomic_DNA"/>
</dbReference>
<dbReference type="Pfam" id="PF21303">
    <property type="entry name" value="TetR_C_39"/>
    <property type="match status" value="1"/>
</dbReference>
<evidence type="ECO:0000313" key="4">
    <source>
        <dbReference type="EMBL" id="KPL70283.1"/>
    </source>
</evidence>
<keyword evidence="1 2" id="KW-0238">DNA-binding</keyword>
<proteinExistence type="predicted"/>
<dbReference type="Pfam" id="PF00440">
    <property type="entry name" value="TetR_N"/>
    <property type="match status" value="1"/>
</dbReference>
<dbReference type="PANTHER" id="PTHR43479:SF11">
    <property type="entry name" value="ACREF_ENVCD OPERON REPRESSOR-RELATED"/>
    <property type="match status" value="1"/>
</dbReference>
<dbReference type="PROSITE" id="PS50977">
    <property type="entry name" value="HTH_TETR_2"/>
    <property type="match status" value="1"/>
</dbReference>
<dbReference type="OrthoDB" id="7505659at2"/>
<dbReference type="InterPro" id="IPR049149">
    <property type="entry name" value="TetR/AcrR_C"/>
</dbReference>
<comment type="caution">
    <text evidence="4">The sequence shown here is derived from an EMBL/GenBank/DDBJ whole genome shotgun (WGS) entry which is preliminary data.</text>
</comment>
<evidence type="ECO:0000256" key="2">
    <source>
        <dbReference type="PROSITE-ProRule" id="PRU00335"/>
    </source>
</evidence>
<dbReference type="GO" id="GO:0003677">
    <property type="term" value="F:DNA binding"/>
    <property type="evidence" value="ECO:0007669"/>
    <property type="project" value="UniProtKB-UniRule"/>
</dbReference>
<evidence type="ECO:0000259" key="3">
    <source>
        <dbReference type="PROSITE" id="PS50977"/>
    </source>
</evidence>
<dbReference type="PRINTS" id="PR00455">
    <property type="entry name" value="HTHTETR"/>
</dbReference>
<dbReference type="Proteomes" id="UP000050430">
    <property type="component" value="Unassembled WGS sequence"/>
</dbReference>
<reference evidence="4 5" key="1">
    <citation type="submission" date="2015-07" db="EMBL/GenBank/DDBJ databases">
        <title>Genome sequence of Leptolinea tardivitalis DSM 16556.</title>
        <authorList>
            <person name="Hemp J."/>
            <person name="Ward L.M."/>
            <person name="Pace L.A."/>
            <person name="Fischer W.W."/>
        </authorList>
    </citation>
    <scope>NUCLEOTIDE SEQUENCE [LARGE SCALE GENOMIC DNA]</scope>
    <source>
        <strain evidence="4 5">YMTK-2</strain>
    </source>
</reference>
<dbReference type="InterPro" id="IPR009057">
    <property type="entry name" value="Homeodomain-like_sf"/>
</dbReference>
<dbReference type="AlphaFoldDB" id="A0A0P6XGR4"/>
<dbReference type="PANTHER" id="PTHR43479">
    <property type="entry name" value="ACREF/ENVCD OPERON REPRESSOR-RELATED"/>
    <property type="match status" value="1"/>
</dbReference>
<accession>A0A0P6XGR4</accession>
<sequence length="207" mass="23596">MVRTVKDPETRRAEIIAAARRLFQIREYEKTTMQDVMDDLGIAKGTIYYYFKSKEELMDAVINQMGDEAVERMQKVVDEGHGNALERFQQLIAAGNIADENPEIMEQLHNPKNAGMHAAMIAVTAKRSAPLYAQIIRQGCEEGLFHVENPLETSEFILVSIQFLMDMGVYQWTEEDLMRRARALPGLIETLLHAEPGSFQFLFQQGN</sequence>
<dbReference type="InterPro" id="IPR001647">
    <property type="entry name" value="HTH_TetR"/>
</dbReference>
<keyword evidence="5" id="KW-1185">Reference proteome</keyword>
<dbReference type="Gene3D" id="1.10.357.10">
    <property type="entry name" value="Tetracycline Repressor, domain 2"/>
    <property type="match status" value="1"/>
</dbReference>
<dbReference type="InterPro" id="IPR036271">
    <property type="entry name" value="Tet_transcr_reg_TetR-rel_C_sf"/>
</dbReference>
<dbReference type="SUPFAM" id="SSF46689">
    <property type="entry name" value="Homeodomain-like"/>
    <property type="match status" value="1"/>
</dbReference>
<gene>
    <name evidence="4" type="ORF">ADM99_14020</name>
</gene>
<organism evidence="4 5">
    <name type="scientific">Leptolinea tardivitalis</name>
    <dbReference type="NCBI Taxonomy" id="229920"/>
    <lineage>
        <taxon>Bacteria</taxon>
        <taxon>Bacillati</taxon>
        <taxon>Chloroflexota</taxon>
        <taxon>Anaerolineae</taxon>
        <taxon>Anaerolineales</taxon>
        <taxon>Anaerolineaceae</taxon>
        <taxon>Leptolinea</taxon>
    </lineage>
</organism>
<dbReference type="STRING" id="229920.ADM99_14020"/>
<dbReference type="SUPFAM" id="SSF48498">
    <property type="entry name" value="Tetracyclin repressor-like, C-terminal domain"/>
    <property type="match status" value="1"/>
</dbReference>
<feature type="domain" description="HTH tetR-type" evidence="3">
    <location>
        <begin position="9"/>
        <end position="69"/>
    </location>
</feature>
<protein>
    <recommendedName>
        <fullName evidence="3">HTH tetR-type domain-containing protein</fullName>
    </recommendedName>
</protein>
<name>A0A0P6XGR4_9CHLR</name>
<dbReference type="InterPro" id="IPR050624">
    <property type="entry name" value="HTH-type_Tx_Regulator"/>
</dbReference>
<feature type="DNA-binding region" description="H-T-H motif" evidence="2">
    <location>
        <begin position="32"/>
        <end position="51"/>
    </location>
</feature>
<evidence type="ECO:0000256" key="1">
    <source>
        <dbReference type="ARBA" id="ARBA00023125"/>
    </source>
</evidence>
<dbReference type="RefSeq" id="WP_062422148.1">
    <property type="nucleotide sequence ID" value="NZ_BBYA01000010.1"/>
</dbReference>
<evidence type="ECO:0000313" key="5">
    <source>
        <dbReference type="Proteomes" id="UP000050430"/>
    </source>
</evidence>